<evidence type="ECO:0000256" key="1">
    <source>
        <dbReference type="ARBA" id="ARBA00018672"/>
    </source>
</evidence>
<name>A0A4Q7PMF0_9FIRM</name>
<evidence type="ECO:0000256" key="2">
    <source>
        <dbReference type="ARBA" id="ARBA00024867"/>
    </source>
</evidence>
<dbReference type="CDD" id="cd01948">
    <property type="entry name" value="EAL"/>
    <property type="match status" value="1"/>
</dbReference>
<dbReference type="NCBIfam" id="TIGR00254">
    <property type="entry name" value="GGDEF"/>
    <property type="match status" value="2"/>
</dbReference>
<dbReference type="RefSeq" id="WP_130434631.1">
    <property type="nucleotide sequence ID" value="NZ_SGXF01000002.1"/>
</dbReference>
<feature type="domain" description="Response regulatory" evidence="4">
    <location>
        <begin position="579"/>
        <end position="695"/>
    </location>
</feature>
<evidence type="ECO:0000259" key="5">
    <source>
        <dbReference type="PROSITE" id="PS50883"/>
    </source>
</evidence>
<dbReference type="Pfam" id="PF00990">
    <property type="entry name" value="GGDEF"/>
    <property type="match status" value="2"/>
</dbReference>
<proteinExistence type="predicted"/>
<sequence length="878" mass="99902">MQILKTVLIVEDNEINRELLHTLLASEYQVLEAENGQAALDVLKIRYEEIALILLDINMPVMDGYTFLSQVKGNSLFSSIPVIVTTQSDSEADEVSALSHGASDFVPKPYKAQIILHRAASIIRLRENAAMINQLQYDRLTGLFCKEFFYQRVREILQLYPERKFNIIASDIENFKLINDIFGVAAGDRLLQGIADQYRQIVGDRGIYGRLNADQFVCLLEKNGEYTNDMFARTLEKVNALPNAQKVVMKWGVYYIEDRMTPVEQMCDRALLAAHGIKGQYGKHFAAYDDKLRGELLRQQAIIDSMETALSDGQFLIYLQPKYRIRDNKLVGAEALVRWNHPEWGLQFPDEFIPLFEKNGFIAKLDQFIWDKACAILKEWDDRGYLPISISVNVSRADIYNINISEILMGTVRRYGLRPSRLHLEITESAYTEQPCQIIETVRRLRELGFVIEMDDFGSGYSSLNMLNQMPLDILKLDMKFVQGETGKSVGQGILQTIVELARRMRLSVVAEGVETKEQLDRVTETGCDYAQGYYFAKPMPAQDLEALLKDRKAEERQKEDECSEHPHFSISLRPMRQFLIVADEDPHYRNTVEKTFLRHFKVEYCAEADSLLAYVARHKDQIAAALISRTLPGLEGSAVYEKLKKELSVWKIPVLVTGTQDSEAEERAFELGAFDYADKPHTTKSLLKRTLHAIRLSSFQERENTLQNEANQDHMTGFLNRRGLEAAIRTMGKEDTPFAFCLFDLDNLKQTNDTLGHTEGDRLILEVTRLIRAQSRKSDILARFGGDEFIVILKQIQSADVVVKKTKEICRALKKIAFEQDIQASVSVGIVISDSMENGMEGVFKRADMALYHAKINHKGSCCLWEGEIGGTSKPSV</sequence>
<protein>
    <recommendedName>
        <fullName evidence="1">Stage 0 sporulation protein A homolog</fullName>
    </recommendedName>
</protein>
<dbReference type="Pfam" id="PF00563">
    <property type="entry name" value="EAL"/>
    <property type="match status" value="1"/>
</dbReference>
<dbReference type="CDD" id="cd00156">
    <property type="entry name" value="REC"/>
    <property type="match status" value="1"/>
</dbReference>
<dbReference type="InterPro" id="IPR001633">
    <property type="entry name" value="EAL_dom"/>
</dbReference>
<accession>A0A4Q7PMF0</accession>
<dbReference type="OrthoDB" id="9805474at2"/>
<feature type="domain" description="EAL" evidence="5">
    <location>
        <begin position="299"/>
        <end position="553"/>
    </location>
</feature>
<feature type="domain" description="GGDEF" evidence="6">
    <location>
        <begin position="737"/>
        <end position="868"/>
    </location>
</feature>
<dbReference type="CDD" id="cd01949">
    <property type="entry name" value="GGDEF"/>
    <property type="match status" value="1"/>
</dbReference>
<evidence type="ECO:0000313" key="8">
    <source>
        <dbReference type="Proteomes" id="UP000292927"/>
    </source>
</evidence>
<evidence type="ECO:0000313" key="7">
    <source>
        <dbReference type="EMBL" id="RZT01070.1"/>
    </source>
</evidence>
<dbReference type="Pfam" id="PF00072">
    <property type="entry name" value="Response_reg"/>
    <property type="match status" value="2"/>
</dbReference>
<keyword evidence="3" id="KW-0597">Phosphoprotein</keyword>
<dbReference type="InterPro" id="IPR029787">
    <property type="entry name" value="Nucleotide_cyclase"/>
</dbReference>
<dbReference type="EMBL" id="SGXF01000002">
    <property type="protein sequence ID" value="RZT01070.1"/>
    <property type="molecule type" value="Genomic_DNA"/>
</dbReference>
<reference evidence="7 8" key="1">
    <citation type="submission" date="2019-02" db="EMBL/GenBank/DDBJ databases">
        <title>Genomic Encyclopedia of Type Strains, Phase IV (KMG-IV): sequencing the most valuable type-strain genomes for metagenomic binning, comparative biology and taxonomic classification.</title>
        <authorList>
            <person name="Goeker M."/>
        </authorList>
    </citation>
    <scope>NUCLEOTIDE SEQUENCE [LARGE SCALE GENOMIC DNA]</scope>
    <source>
        <strain evidence="7 8">DSM 29486</strain>
    </source>
</reference>
<comment type="caution">
    <text evidence="3">Lacks conserved residue(s) required for the propagation of feature annotation.</text>
</comment>
<evidence type="ECO:0000256" key="3">
    <source>
        <dbReference type="PROSITE-ProRule" id="PRU00169"/>
    </source>
</evidence>
<dbReference type="InterPro" id="IPR000160">
    <property type="entry name" value="GGDEF_dom"/>
</dbReference>
<feature type="domain" description="GGDEF" evidence="6">
    <location>
        <begin position="163"/>
        <end position="291"/>
    </location>
</feature>
<dbReference type="SUPFAM" id="SSF141868">
    <property type="entry name" value="EAL domain-like"/>
    <property type="match status" value="1"/>
</dbReference>
<dbReference type="PROSITE" id="PS50883">
    <property type="entry name" value="EAL"/>
    <property type="match status" value="1"/>
</dbReference>
<dbReference type="InterPro" id="IPR035919">
    <property type="entry name" value="EAL_sf"/>
</dbReference>
<dbReference type="Gene3D" id="3.20.20.450">
    <property type="entry name" value="EAL domain"/>
    <property type="match status" value="1"/>
</dbReference>
<comment type="function">
    <text evidence="2">May play the central regulatory role in sporulation. It may be an element of the effector pathway responsible for the activation of sporulation genes in response to nutritional stress. Spo0A may act in concert with spo0H (a sigma factor) to control the expression of some genes that are critical to the sporulation process.</text>
</comment>
<dbReference type="GO" id="GO:0000160">
    <property type="term" value="P:phosphorelay signal transduction system"/>
    <property type="evidence" value="ECO:0007669"/>
    <property type="project" value="InterPro"/>
</dbReference>
<dbReference type="InterPro" id="IPR043128">
    <property type="entry name" value="Rev_trsase/Diguanyl_cyclase"/>
</dbReference>
<evidence type="ECO:0000259" key="4">
    <source>
        <dbReference type="PROSITE" id="PS50110"/>
    </source>
</evidence>
<dbReference type="InterPro" id="IPR011006">
    <property type="entry name" value="CheY-like_superfamily"/>
</dbReference>
<feature type="modified residue" description="4-aspartylphosphate" evidence="3">
    <location>
        <position position="56"/>
    </location>
</feature>
<feature type="domain" description="Response regulatory" evidence="4">
    <location>
        <begin position="6"/>
        <end position="123"/>
    </location>
</feature>
<dbReference type="PROSITE" id="PS50110">
    <property type="entry name" value="RESPONSE_REGULATORY"/>
    <property type="match status" value="2"/>
</dbReference>
<dbReference type="PANTHER" id="PTHR33121">
    <property type="entry name" value="CYCLIC DI-GMP PHOSPHODIESTERASE PDEF"/>
    <property type="match status" value="1"/>
</dbReference>
<dbReference type="GO" id="GO:0071111">
    <property type="term" value="F:cyclic-guanylate-specific phosphodiesterase activity"/>
    <property type="evidence" value="ECO:0007669"/>
    <property type="project" value="InterPro"/>
</dbReference>
<dbReference type="AlphaFoldDB" id="A0A4Q7PMF0"/>
<dbReference type="SMART" id="SM00448">
    <property type="entry name" value="REC"/>
    <property type="match status" value="2"/>
</dbReference>
<dbReference type="Gene3D" id="3.30.70.270">
    <property type="match status" value="2"/>
</dbReference>
<gene>
    <name evidence="7" type="ORF">EV209_1508</name>
</gene>
<dbReference type="InterPro" id="IPR050706">
    <property type="entry name" value="Cyclic-di-GMP_PDE-like"/>
</dbReference>
<organism evidence="7 8">
    <name type="scientific">Cuneatibacter caecimuris</name>
    <dbReference type="NCBI Taxonomy" id="1796618"/>
    <lineage>
        <taxon>Bacteria</taxon>
        <taxon>Bacillati</taxon>
        <taxon>Bacillota</taxon>
        <taxon>Clostridia</taxon>
        <taxon>Lachnospirales</taxon>
        <taxon>Lachnospiraceae</taxon>
        <taxon>Cuneatibacter</taxon>
    </lineage>
</organism>
<dbReference type="SUPFAM" id="SSF52172">
    <property type="entry name" value="CheY-like"/>
    <property type="match status" value="2"/>
</dbReference>
<dbReference type="Proteomes" id="UP000292927">
    <property type="component" value="Unassembled WGS sequence"/>
</dbReference>
<dbReference type="SUPFAM" id="SSF55073">
    <property type="entry name" value="Nucleotide cyclase"/>
    <property type="match status" value="2"/>
</dbReference>
<dbReference type="PANTHER" id="PTHR33121:SF70">
    <property type="entry name" value="SIGNALING PROTEIN YKOW"/>
    <property type="match status" value="1"/>
</dbReference>
<dbReference type="PROSITE" id="PS50887">
    <property type="entry name" value="GGDEF"/>
    <property type="match status" value="2"/>
</dbReference>
<keyword evidence="8" id="KW-1185">Reference proteome</keyword>
<dbReference type="SMART" id="SM00267">
    <property type="entry name" value="GGDEF"/>
    <property type="match status" value="2"/>
</dbReference>
<dbReference type="SMART" id="SM00052">
    <property type="entry name" value="EAL"/>
    <property type="match status" value="1"/>
</dbReference>
<dbReference type="InterPro" id="IPR001789">
    <property type="entry name" value="Sig_transdc_resp-reg_receiver"/>
</dbReference>
<comment type="caution">
    <text evidence="7">The sequence shown here is derived from an EMBL/GenBank/DDBJ whole genome shotgun (WGS) entry which is preliminary data.</text>
</comment>
<evidence type="ECO:0000259" key="6">
    <source>
        <dbReference type="PROSITE" id="PS50887"/>
    </source>
</evidence>
<dbReference type="Gene3D" id="3.40.50.2300">
    <property type="match status" value="2"/>
</dbReference>